<dbReference type="Proteomes" id="UP000515856">
    <property type="component" value="Chromosome"/>
</dbReference>
<accession>A0A7G9GT34</accession>
<reference evidence="1 2" key="1">
    <citation type="submission" date="2020-08" db="EMBL/GenBank/DDBJ databases">
        <authorList>
            <person name="Liu C."/>
            <person name="Sun Q."/>
        </authorList>
    </citation>
    <scope>NUCLEOTIDE SEQUENCE [LARGE SCALE GENOMIC DNA]</scope>
    <source>
        <strain evidence="1 2">NSJ-61</strain>
    </source>
</reference>
<name>A0A7G9GT34_9FIRM</name>
<gene>
    <name evidence="1" type="ORF">H9Q80_08515</name>
</gene>
<protein>
    <submittedName>
        <fullName evidence="1">Uncharacterized protein</fullName>
    </submittedName>
</protein>
<evidence type="ECO:0000313" key="1">
    <source>
        <dbReference type="EMBL" id="QNM13966.1"/>
    </source>
</evidence>
<dbReference type="RefSeq" id="WP_117454895.1">
    <property type="nucleotide sequence ID" value="NZ_CP060636.1"/>
</dbReference>
<dbReference type="KEGG" id="ehn:H9Q80_08515"/>
<sequence>MKLQELSTYRKKLSSTDFIYRADLFSKAIWGDMGEDCASIHVSAQDDHWHLHFIRTQSGEPYPLADTVCNVIDEYEKDLDDEALFDLLSMHQLIQDFQTSIPMCQIKK</sequence>
<proteinExistence type="predicted"/>
<dbReference type="AlphaFoldDB" id="A0A7G9GT34"/>
<dbReference type="EMBL" id="CP060636">
    <property type="protein sequence ID" value="QNM13966.1"/>
    <property type="molecule type" value="Genomic_DNA"/>
</dbReference>
<organism evidence="1 2">
    <name type="scientific">[Eubacterium] hominis</name>
    <dbReference type="NCBI Taxonomy" id="2764325"/>
    <lineage>
        <taxon>Bacteria</taxon>
        <taxon>Bacillati</taxon>
        <taxon>Bacillota</taxon>
        <taxon>Erysipelotrichia</taxon>
        <taxon>Erysipelotrichales</taxon>
        <taxon>Erysipelotrichaceae</taxon>
        <taxon>Amedibacillus</taxon>
    </lineage>
</organism>
<keyword evidence="2" id="KW-1185">Reference proteome</keyword>
<evidence type="ECO:0000313" key="2">
    <source>
        <dbReference type="Proteomes" id="UP000515856"/>
    </source>
</evidence>